<keyword evidence="4" id="KW-1185">Reference proteome</keyword>
<dbReference type="InterPro" id="IPR000836">
    <property type="entry name" value="PRTase_dom"/>
</dbReference>
<dbReference type="Pfam" id="PF00156">
    <property type="entry name" value="Pribosyltran"/>
    <property type="match status" value="1"/>
</dbReference>
<feature type="domain" description="Phosphoribosyltransferase" evidence="2">
    <location>
        <begin position="111"/>
        <end position="172"/>
    </location>
</feature>
<dbReference type="Gene3D" id="3.40.50.2020">
    <property type="match status" value="1"/>
</dbReference>
<comment type="caution">
    <text evidence="3">The sequence shown here is derived from an EMBL/GenBank/DDBJ whole genome shotgun (WGS) entry which is preliminary data.</text>
</comment>
<proteinExistence type="inferred from homology"/>
<sequence>MGRHFEGVRAPFRYEGSIRQAILALKYGGIKAAAPQLGDMLADYLQSNPLPGDLIAPVPMHATRRRERGYNQAELLARRVAGRCDILYQGDLLVRTRRIDAQAGMTGAAERVANVADSVALSDRSDVRDKHIILVDDVVTTGSTLDTCAAALKKAGAASVWCLTLAVAGSRRRGK</sequence>
<dbReference type="EMBL" id="CASHTH010000109">
    <property type="protein sequence ID" value="CAI7991227.1"/>
    <property type="molecule type" value="Genomic_DNA"/>
</dbReference>
<dbReference type="Proteomes" id="UP001174909">
    <property type="component" value="Unassembled WGS sequence"/>
</dbReference>
<comment type="similarity">
    <text evidence="1">Belongs to the ComF/GntX family.</text>
</comment>
<evidence type="ECO:0000259" key="2">
    <source>
        <dbReference type="Pfam" id="PF00156"/>
    </source>
</evidence>
<evidence type="ECO:0000313" key="4">
    <source>
        <dbReference type="Proteomes" id="UP001174909"/>
    </source>
</evidence>
<evidence type="ECO:0000313" key="3">
    <source>
        <dbReference type="EMBL" id="CAI7991227.1"/>
    </source>
</evidence>
<name>A0AA35W3Q7_GEOBA</name>
<dbReference type="PANTHER" id="PTHR47505:SF1">
    <property type="entry name" value="DNA UTILIZATION PROTEIN YHGH"/>
    <property type="match status" value="1"/>
</dbReference>
<dbReference type="SUPFAM" id="SSF53271">
    <property type="entry name" value="PRTase-like"/>
    <property type="match status" value="1"/>
</dbReference>
<protein>
    <submittedName>
        <fullName evidence="3">Competence protein F</fullName>
    </submittedName>
</protein>
<dbReference type="PANTHER" id="PTHR47505">
    <property type="entry name" value="DNA UTILIZATION PROTEIN YHGH"/>
    <property type="match status" value="1"/>
</dbReference>
<organism evidence="3 4">
    <name type="scientific">Geodia barretti</name>
    <name type="common">Barrett's horny sponge</name>
    <dbReference type="NCBI Taxonomy" id="519541"/>
    <lineage>
        <taxon>Eukaryota</taxon>
        <taxon>Metazoa</taxon>
        <taxon>Porifera</taxon>
        <taxon>Demospongiae</taxon>
        <taxon>Heteroscleromorpha</taxon>
        <taxon>Tetractinellida</taxon>
        <taxon>Astrophorina</taxon>
        <taxon>Geodiidae</taxon>
        <taxon>Geodia</taxon>
    </lineage>
</organism>
<dbReference type="InterPro" id="IPR051910">
    <property type="entry name" value="ComF/GntX_DNA_util-trans"/>
</dbReference>
<dbReference type="CDD" id="cd06223">
    <property type="entry name" value="PRTases_typeI"/>
    <property type="match status" value="1"/>
</dbReference>
<accession>A0AA35W3Q7</accession>
<dbReference type="InterPro" id="IPR029057">
    <property type="entry name" value="PRTase-like"/>
</dbReference>
<reference evidence="3" key="1">
    <citation type="submission" date="2023-03" db="EMBL/GenBank/DDBJ databases">
        <authorList>
            <person name="Steffen K."/>
            <person name="Cardenas P."/>
        </authorList>
    </citation>
    <scope>NUCLEOTIDE SEQUENCE</scope>
</reference>
<dbReference type="AlphaFoldDB" id="A0AA35W3Q7"/>
<evidence type="ECO:0000256" key="1">
    <source>
        <dbReference type="ARBA" id="ARBA00008007"/>
    </source>
</evidence>
<gene>
    <name evidence="3" type="ORF">GBAR_LOCUS659</name>
</gene>